<accession>A0A395HQ09</accession>
<protein>
    <submittedName>
        <fullName evidence="2">Uncharacterized protein</fullName>
    </submittedName>
</protein>
<evidence type="ECO:0000313" key="2">
    <source>
        <dbReference type="EMBL" id="RAL09523.1"/>
    </source>
</evidence>
<evidence type="ECO:0000313" key="3">
    <source>
        <dbReference type="Proteomes" id="UP000248961"/>
    </source>
</evidence>
<organism evidence="2 3">
    <name type="scientific">Aspergillus homomorphus (strain CBS 101889)</name>
    <dbReference type="NCBI Taxonomy" id="1450537"/>
    <lineage>
        <taxon>Eukaryota</taxon>
        <taxon>Fungi</taxon>
        <taxon>Dikarya</taxon>
        <taxon>Ascomycota</taxon>
        <taxon>Pezizomycotina</taxon>
        <taxon>Eurotiomycetes</taxon>
        <taxon>Eurotiomycetidae</taxon>
        <taxon>Eurotiales</taxon>
        <taxon>Aspergillaceae</taxon>
        <taxon>Aspergillus</taxon>
        <taxon>Aspergillus subgen. Circumdati</taxon>
    </lineage>
</organism>
<dbReference type="AlphaFoldDB" id="A0A395HQ09"/>
<gene>
    <name evidence="2" type="ORF">BO97DRAFT_165960</name>
</gene>
<proteinExistence type="predicted"/>
<keyword evidence="3" id="KW-1185">Reference proteome</keyword>
<feature type="region of interest" description="Disordered" evidence="1">
    <location>
        <begin position="143"/>
        <end position="172"/>
    </location>
</feature>
<dbReference type="VEuPathDB" id="FungiDB:BO97DRAFT_165960"/>
<dbReference type="Proteomes" id="UP000248961">
    <property type="component" value="Unassembled WGS sequence"/>
</dbReference>
<feature type="compositionally biased region" description="Basic residues" evidence="1">
    <location>
        <begin position="148"/>
        <end position="162"/>
    </location>
</feature>
<sequence length="172" mass="19583">MAPVLARVRSRRSPGITLGCEETSCHSSFPPRRPSSHSAELPGTVSRQRPNPILETRAGLRGPIPASFPRKTSGGCSGPPQNRSWEGWIVHDRKQENIQWWQERRGSSSFPREEETTFRSRLQTGSGIHAYEKKLCRLVGNSLTKQNTNRKSHKRSKYRTPHHAWDGFKPYV</sequence>
<dbReference type="EMBL" id="KZ824303">
    <property type="protein sequence ID" value="RAL09523.1"/>
    <property type="molecule type" value="Genomic_DNA"/>
</dbReference>
<reference evidence="2 3" key="1">
    <citation type="submission" date="2018-02" db="EMBL/GenBank/DDBJ databases">
        <title>The genomes of Aspergillus section Nigri reveals drivers in fungal speciation.</title>
        <authorList>
            <consortium name="DOE Joint Genome Institute"/>
            <person name="Vesth T.C."/>
            <person name="Nybo J."/>
            <person name="Theobald S."/>
            <person name="Brandl J."/>
            <person name="Frisvad J.C."/>
            <person name="Nielsen K.F."/>
            <person name="Lyhne E.K."/>
            <person name="Kogle M.E."/>
            <person name="Kuo A."/>
            <person name="Riley R."/>
            <person name="Clum A."/>
            <person name="Nolan M."/>
            <person name="Lipzen A."/>
            <person name="Salamov A."/>
            <person name="Henrissat B."/>
            <person name="Wiebenga A."/>
            <person name="De vries R.P."/>
            <person name="Grigoriev I.V."/>
            <person name="Mortensen U.H."/>
            <person name="Andersen M.R."/>
            <person name="Baker S.E."/>
        </authorList>
    </citation>
    <scope>NUCLEOTIDE SEQUENCE [LARGE SCALE GENOMIC DNA]</scope>
    <source>
        <strain evidence="2 3">CBS 101889</strain>
    </source>
</reference>
<dbReference type="RefSeq" id="XP_025548677.1">
    <property type="nucleotide sequence ID" value="XM_025690262.1"/>
</dbReference>
<feature type="region of interest" description="Disordered" evidence="1">
    <location>
        <begin position="1"/>
        <end position="85"/>
    </location>
</feature>
<name>A0A395HQ09_ASPHC</name>
<evidence type="ECO:0000256" key="1">
    <source>
        <dbReference type="SAM" id="MobiDB-lite"/>
    </source>
</evidence>
<dbReference type="GeneID" id="37194551"/>